<keyword evidence="5 6" id="KW-0233">DNA recombination</keyword>
<proteinExistence type="inferred from homology"/>
<reference evidence="7 8" key="1">
    <citation type="journal article" date="2018" name="Environ. Microbiol.">
        <title>Novel energy conservation strategies and behaviour of Pelotomaculum schinkii driving syntrophic propionate catabolism.</title>
        <authorList>
            <person name="Hidalgo-Ahumada C.A.P."/>
            <person name="Nobu M.K."/>
            <person name="Narihiro T."/>
            <person name="Tamaki H."/>
            <person name="Liu W.T."/>
            <person name="Kamagata Y."/>
            <person name="Stams A.J.M."/>
            <person name="Imachi H."/>
            <person name="Sousa D.Z."/>
        </authorList>
    </citation>
    <scope>NUCLEOTIDE SEQUENCE [LARGE SCALE GENOMIC DNA]</scope>
    <source>
        <strain evidence="7 8">MGP</strain>
    </source>
</reference>
<keyword evidence="3 6" id="KW-0815">Transposition</keyword>
<dbReference type="GO" id="GO:0003677">
    <property type="term" value="F:DNA binding"/>
    <property type="evidence" value="ECO:0007669"/>
    <property type="project" value="UniProtKB-UniRule"/>
</dbReference>
<dbReference type="GO" id="GO:0006313">
    <property type="term" value="P:DNA transposition"/>
    <property type="evidence" value="ECO:0007669"/>
    <property type="project" value="UniProtKB-UniRule"/>
</dbReference>
<protein>
    <recommendedName>
        <fullName evidence="6">Mutator family transposase</fullName>
    </recommendedName>
</protein>
<dbReference type="PANTHER" id="PTHR33217">
    <property type="entry name" value="TRANSPOSASE FOR INSERTION SEQUENCE ELEMENT IS1081"/>
    <property type="match status" value="1"/>
</dbReference>
<dbReference type="Pfam" id="PF00872">
    <property type="entry name" value="Transposase_mut"/>
    <property type="match status" value="1"/>
</dbReference>
<comment type="function">
    <text evidence="1 6">Required for the transposition of the insertion element.</text>
</comment>
<organism evidence="7 8">
    <name type="scientific">Pelotomaculum propionicicum</name>
    <dbReference type="NCBI Taxonomy" id="258475"/>
    <lineage>
        <taxon>Bacteria</taxon>
        <taxon>Bacillati</taxon>
        <taxon>Bacillota</taxon>
        <taxon>Clostridia</taxon>
        <taxon>Eubacteriales</taxon>
        <taxon>Desulfotomaculaceae</taxon>
        <taxon>Pelotomaculum</taxon>
    </lineage>
</organism>
<keyword evidence="6" id="KW-0814">Transposable element</keyword>
<evidence type="ECO:0000256" key="4">
    <source>
        <dbReference type="ARBA" id="ARBA00023125"/>
    </source>
</evidence>
<gene>
    <name evidence="7" type="ORF">Pmgp_00561</name>
</gene>
<dbReference type="OrthoDB" id="9779930at2"/>
<dbReference type="EMBL" id="QFFZ01000004">
    <property type="protein sequence ID" value="TEB12923.1"/>
    <property type="molecule type" value="Genomic_DNA"/>
</dbReference>
<evidence type="ECO:0000256" key="5">
    <source>
        <dbReference type="ARBA" id="ARBA00023172"/>
    </source>
</evidence>
<dbReference type="Proteomes" id="UP000297597">
    <property type="component" value="Unassembled WGS sequence"/>
</dbReference>
<comment type="similarity">
    <text evidence="2 6">Belongs to the transposase mutator family.</text>
</comment>
<dbReference type="PROSITE" id="PS01007">
    <property type="entry name" value="TRANSPOSASE_MUTATOR"/>
    <property type="match status" value="1"/>
</dbReference>
<evidence type="ECO:0000256" key="1">
    <source>
        <dbReference type="ARBA" id="ARBA00002190"/>
    </source>
</evidence>
<comment type="caution">
    <text evidence="7">The sequence shown here is derived from an EMBL/GenBank/DDBJ whole genome shotgun (WGS) entry which is preliminary data.</text>
</comment>
<keyword evidence="4 6" id="KW-0238">DNA-binding</keyword>
<evidence type="ECO:0000256" key="6">
    <source>
        <dbReference type="RuleBase" id="RU365089"/>
    </source>
</evidence>
<evidence type="ECO:0000256" key="2">
    <source>
        <dbReference type="ARBA" id="ARBA00010961"/>
    </source>
</evidence>
<evidence type="ECO:0000313" key="8">
    <source>
        <dbReference type="Proteomes" id="UP000297597"/>
    </source>
</evidence>
<evidence type="ECO:0000256" key="3">
    <source>
        <dbReference type="ARBA" id="ARBA00022578"/>
    </source>
</evidence>
<evidence type="ECO:0000313" key="7">
    <source>
        <dbReference type="EMBL" id="TEB12923.1"/>
    </source>
</evidence>
<dbReference type="InterPro" id="IPR001207">
    <property type="entry name" value="Transposase_mutator"/>
</dbReference>
<dbReference type="NCBIfam" id="NF033543">
    <property type="entry name" value="transpos_IS256"/>
    <property type="match status" value="1"/>
</dbReference>
<dbReference type="AlphaFoldDB" id="A0A4Y7RVN9"/>
<dbReference type="GO" id="GO:0004803">
    <property type="term" value="F:transposase activity"/>
    <property type="evidence" value="ECO:0007669"/>
    <property type="project" value="UniProtKB-UniRule"/>
</dbReference>
<accession>A0A4Y7RVN9</accession>
<sequence length="432" mass="48855">MARIPRSEQFRQEWQEILTCGIKGEGEGLLDALVRTGARYMLQVAIEEEVTEFLGREHYQRGERIRQGYRNGYEPKRLVTGQGVIEVGIPQVRNTNEPFHSELLAAITNRSETLEGLIRRMYIRGLSQQDVADAFAEAFDERVMSKSTVSRVVRAIQEEFDAWRKRDLSKDPVLYLFLDAIYLPARQGESCKDAVLCAYGITESGSKVLLHLDMGEKESYAAWQGFLYNLVDRGVTSPVLVASDGSPGLRKAIREVYPRAFRQRCKVHKIRNVLAKAPKSAQKILKGEISKIFAAQDKKEALRLVQTLVDRYQDQYPSAIACLKEDLEECLAHLALPPAHHKATGTTNLIERLFEEGRRRTKVVGRFPNEGSCLRLLFATLLAASKSWRGVRMTPAMLKELRELRIVLYGREAEKLVPAPVGSPAERISRVS</sequence>
<dbReference type="RefSeq" id="WP_134212450.1">
    <property type="nucleotide sequence ID" value="NZ_QFFZ01000004.1"/>
</dbReference>
<dbReference type="PANTHER" id="PTHR33217:SF9">
    <property type="entry name" value="MUTATOR FAMILY TRANSPOSASE"/>
    <property type="match status" value="1"/>
</dbReference>
<keyword evidence="8" id="KW-1185">Reference proteome</keyword>
<name>A0A4Y7RVN9_9FIRM</name>